<dbReference type="Proteomes" id="UP000663866">
    <property type="component" value="Unassembled WGS sequence"/>
</dbReference>
<comment type="subcellular location">
    <subcellularLocation>
        <location evidence="1">Membrane</location>
        <topology evidence="1">Multi-pass membrane protein</topology>
    </subcellularLocation>
</comment>
<evidence type="ECO:0000256" key="6">
    <source>
        <dbReference type="SAM" id="Phobius"/>
    </source>
</evidence>
<gene>
    <name evidence="7" type="ORF">OVN521_LOCUS18252</name>
</gene>
<organism evidence="7 8">
    <name type="scientific">Rotaria magnacalcarata</name>
    <dbReference type="NCBI Taxonomy" id="392030"/>
    <lineage>
        <taxon>Eukaryota</taxon>
        <taxon>Metazoa</taxon>
        <taxon>Spiralia</taxon>
        <taxon>Gnathifera</taxon>
        <taxon>Rotifera</taxon>
        <taxon>Eurotatoria</taxon>
        <taxon>Bdelloidea</taxon>
        <taxon>Philodinida</taxon>
        <taxon>Philodinidae</taxon>
        <taxon>Rotaria</taxon>
    </lineage>
</organism>
<accession>A0A819S0E5</accession>
<reference evidence="7" key="1">
    <citation type="submission" date="2021-02" db="EMBL/GenBank/DDBJ databases">
        <authorList>
            <person name="Nowell W R."/>
        </authorList>
    </citation>
    <scope>NUCLEOTIDE SEQUENCE</scope>
</reference>
<evidence type="ECO:0000256" key="2">
    <source>
        <dbReference type="ARBA" id="ARBA00022692"/>
    </source>
</evidence>
<keyword evidence="8" id="KW-1185">Reference proteome</keyword>
<protein>
    <submittedName>
        <fullName evidence="7">Uncharacterized protein</fullName>
    </submittedName>
</protein>
<dbReference type="PANTHER" id="PTHR11662:SF399">
    <property type="entry name" value="FI19708P1-RELATED"/>
    <property type="match status" value="1"/>
</dbReference>
<evidence type="ECO:0000313" key="7">
    <source>
        <dbReference type="EMBL" id="CAF4055219.1"/>
    </source>
</evidence>
<dbReference type="InterPro" id="IPR036259">
    <property type="entry name" value="MFS_trans_sf"/>
</dbReference>
<evidence type="ECO:0000313" key="8">
    <source>
        <dbReference type="Proteomes" id="UP000663866"/>
    </source>
</evidence>
<feature type="transmembrane region" description="Helical" evidence="6">
    <location>
        <begin position="407"/>
        <end position="431"/>
    </location>
</feature>
<evidence type="ECO:0000256" key="4">
    <source>
        <dbReference type="ARBA" id="ARBA00023136"/>
    </source>
</evidence>
<dbReference type="InterPro" id="IPR011701">
    <property type="entry name" value="MFS"/>
</dbReference>
<dbReference type="PANTHER" id="PTHR11662">
    <property type="entry name" value="SOLUTE CARRIER FAMILY 17"/>
    <property type="match status" value="1"/>
</dbReference>
<comment type="caution">
    <text evidence="7">The sequence shown here is derived from an EMBL/GenBank/DDBJ whole genome shotgun (WGS) entry which is preliminary data.</text>
</comment>
<evidence type="ECO:0000256" key="3">
    <source>
        <dbReference type="ARBA" id="ARBA00022989"/>
    </source>
</evidence>
<evidence type="ECO:0000256" key="5">
    <source>
        <dbReference type="SAM" id="MobiDB-lite"/>
    </source>
</evidence>
<proteinExistence type="predicted"/>
<evidence type="ECO:0000256" key="1">
    <source>
        <dbReference type="ARBA" id="ARBA00004141"/>
    </source>
</evidence>
<dbReference type="Pfam" id="PF07690">
    <property type="entry name" value="MFS_1"/>
    <property type="match status" value="1"/>
</dbReference>
<dbReference type="InterPro" id="IPR050382">
    <property type="entry name" value="MFS_Na/Anion_cotransporter"/>
</dbReference>
<name>A0A819S0E5_9BILA</name>
<dbReference type="SUPFAM" id="SSF103473">
    <property type="entry name" value="MFS general substrate transporter"/>
    <property type="match status" value="1"/>
</dbReference>
<dbReference type="GO" id="GO:0022857">
    <property type="term" value="F:transmembrane transporter activity"/>
    <property type="evidence" value="ECO:0007669"/>
    <property type="project" value="InterPro"/>
</dbReference>
<keyword evidence="4 6" id="KW-0472">Membrane</keyword>
<keyword evidence="3 6" id="KW-1133">Transmembrane helix</keyword>
<dbReference type="GO" id="GO:0016020">
    <property type="term" value="C:membrane"/>
    <property type="evidence" value="ECO:0007669"/>
    <property type="project" value="UniProtKB-SubCell"/>
</dbReference>
<dbReference type="EMBL" id="CAJOBG010003284">
    <property type="protein sequence ID" value="CAF4055219.1"/>
    <property type="molecule type" value="Genomic_DNA"/>
</dbReference>
<feature type="region of interest" description="Disordered" evidence="5">
    <location>
        <begin position="51"/>
        <end position="79"/>
    </location>
</feature>
<sequence length="497" mass="55821">MMPIHFPYANPNSTGYCFYNGGPVYPGFAVNYNPYLPSFCSNSNRLLPTQSQSQSQAIMLPTRKSNKTNNNNQKSKPITANNAKINLNLISSHEDKKDTDSHSTVTFSKQITKPISNLNPFANEFSFVKNNNQILSVCTEKDLSYKTIVDNLIEQSLQSIEAIKKASKKISVSDVSIQHCQSIEQTNHSTQTNDTNLLEEYSSCTVELMNKLFENFKYLLSSLNENDLYNQLKLMSHTFDELHYSILFINQMLTLNKSSMNRDNLFSNMIKELSFESSPIIFGKEKRIDRLISSSISCSSIPSVCSRQTDSIVTTRPKLCLLCRRPVDISDGAMHELVELSSLVISDTKYWLALCALLTLLTPVCARSGPGTLIYLRILEGLCSSCVYPSLYAVWSKWAPKNNKSALVTVSFSGAYFGTFIIMLLGGVIAADWSLKWIFYLSGISGLVWAVVWFRTTIESPATRQNILVEEVLYIEEGMGKTISQVKPLCLREKSII</sequence>
<feature type="transmembrane region" description="Helical" evidence="6">
    <location>
        <begin position="437"/>
        <end position="454"/>
    </location>
</feature>
<feature type="compositionally biased region" description="Low complexity" evidence="5">
    <location>
        <begin position="67"/>
        <end position="76"/>
    </location>
</feature>
<feature type="transmembrane region" description="Helical" evidence="6">
    <location>
        <begin position="375"/>
        <end position="395"/>
    </location>
</feature>
<dbReference type="Gene3D" id="1.20.1250.20">
    <property type="entry name" value="MFS general substrate transporter like domains"/>
    <property type="match status" value="1"/>
</dbReference>
<dbReference type="AlphaFoldDB" id="A0A819S0E5"/>
<keyword evidence="2 6" id="KW-0812">Transmembrane</keyword>